<proteinExistence type="predicted"/>
<dbReference type="Pfam" id="PF12083">
    <property type="entry name" value="DUF3560"/>
    <property type="match status" value="1"/>
</dbReference>
<gene>
    <name evidence="2" type="ORF">LMF89_22035</name>
</gene>
<reference evidence="2" key="1">
    <citation type="submission" date="2021-11" db="EMBL/GenBank/DDBJ databases">
        <title>Description of a new species Pelosinus isolated from the bottom sediments of Lake Baikal.</title>
        <authorList>
            <person name="Zakharyuk A."/>
        </authorList>
    </citation>
    <scope>NUCLEOTIDE SEQUENCE</scope>
    <source>
        <strain evidence="2">Bkl1</strain>
    </source>
</reference>
<organism evidence="2 3">
    <name type="scientific">Pelosinus baikalensis</name>
    <dbReference type="NCBI Taxonomy" id="2892015"/>
    <lineage>
        <taxon>Bacteria</taxon>
        <taxon>Bacillati</taxon>
        <taxon>Bacillota</taxon>
        <taxon>Negativicutes</taxon>
        <taxon>Selenomonadales</taxon>
        <taxon>Sporomusaceae</taxon>
        <taxon>Pelosinus</taxon>
    </lineage>
</organism>
<evidence type="ECO:0000313" key="3">
    <source>
        <dbReference type="Proteomes" id="UP001165492"/>
    </source>
</evidence>
<comment type="caution">
    <text evidence="2">The sequence shown here is derived from an EMBL/GenBank/DDBJ whole genome shotgun (WGS) entry which is preliminary data.</text>
</comment>
<feature type="coiled-coil region" evidence="1">
    <location>
        <begin position="161"/>
        <end position="188"/>
    </location>
</feature>
<dbReference type="Proteomes" id="UP001165492">
    <property type="component" value="Unassembled WGS sequence"/>
</dbReference>
<name>A0ABS8HXZ8_9FIRM</name>
<dbReference type="EMBL" id="JAJHJB010000046">
    <property type="protein sequence ID" value="MCC5468020.1"/>
    <property type="molecule type" value="Genomic_DNA"/>
</dbReference>
<keyword evidence="3" id="KW-1185">Reference proteome</keyword>
<dbReference type="InterPro" id="IPR021944">
    <property type="entry name" value="DUF3560"/>
</dbReference>
<evidence type="ECO:0000313" key="2">
    <source>
        <dbReference type="EMBL" id="MCC5468020.1"/>
    </source>
</evidence>
<dbReference type="RefSeq" id="WP_229536931.1">
    <property type="nucleotide sequence ID" value="NZ_JAJHJB010000046.1"/>
</dbReference>
<sequence>MNNYEMKQEARKERYMQLADKAQQESNVAHSTARKIGSFIPFGQPILVGHHSEKRHRRDIAKIENNMRKAVALTDKAKYYSDKAASVGKGGISSDDPSAIQKLKEQLQAAERNQEIMKAANKAIKKGDDAALRKLGFTDSQIVELKKPDYMGRVGYAPFSLTNNNANIRRLKKRIEELENKAKMQPKEIEHEGFTYCEEDNRCQFIFSDKPDDETRALLKSHAFKWSPSRGAWVRMLNGNGRYAADRVISKLKAQNA</sequence>
<keyword evidence="1" id="KW-0175">Coiled coil</keyword>
<accession>A0ABS8HXZ8</accession>
<evidence type="ECO:0000256" key="1">
    <source>
        <dbReference type="SAM" id="Coils"/>
    </source>
</evidence>
<protein>
    <submittedName>
        <fullName evidence="2">DUF3560 domain-containing protein</fullName>
    </submittedName>
</protein>